<dbReference type="AlphaFoldDB" id="A0A833SAS8"/>
<evidence type="ECO:0000256" key="1">
    <source>
        <dbReference type="SAM" id="MobiDB-lite"/>
    </source>
</evidence>
<feature type="compositionally biased region" description="Basic and acidic residues" evidence="1">
    <location>
        <begin position="25"/>
        <end position="35"/>
    </location>
</feature>
<reference evidence="2" key="1">
    <citation type="submission" date="2020-04" db="EMBL/GenBank/DDBJ databases">
        <title>Hybrid Assembly of Korean Phytophthora infestans isolates.</title>
        <authorList>
            <person name="Prokchorchik M."/>
            <person name="Lee Y."/>
            <person name="Seo J."/>
            <person name="Cho J.-H."/>
            <person name="Park Y.-E."/>
            <person name="Jang D.-C."/>
            <person name="Im J.-S."/>
            <person name="Choi J.-G."/>
            <person name="Park H.-J."/>
            <person name="Lee G.-B."/>
            <person name="Lee Y.-G."/>
            <person name="Hong S.-Y."/>
            <person name="Cho K."/>
            <person name="Sohn K.H."/>
        </authorList>
    </citation>
    <scope>NUCLEOTIDE SEQUENCE</scope>
    <source>
        <strain evidence="2">KR_1_A1</strain>
    </source>
</reference>
<protein>
    <submittedName>
        <fullName evidence="2">Uncharacterized protein</fullName>
    </submittedName>
</protein>
<evidence type="ECO:0000313" key="2">
    <source>
        <dbReference type="EMBL" id="KAF4031697.1"/>
    </source>
</evidence>
<keyword evidence="3" id="KW-1185">Reference proteome</keyword>
<organism evidence="2 3">
    <name type="scientific">Phytophthora infestans</name>
    <name type="common">Potato late blight agent</name>
    <name type="synonym">Botrytis infestans</name>
    <dbReference type="NCBI Taxonomy" id="4787"/>
    <lineage>
        <taxon>Eukaryota</taxon>
        <taxon>Sar</taxon>
        <taxon>Stramenopiles</taxon>
        <taxon>Oomycota</taxon>
        <taxon>Peronosporomycetes</taxon>
        <taxon>Peronosporales</taxon>
        <taxon>Peronosporaceae</taxon>
        <taxon>Phytophthora</taxon>
    </lineage>
</organism>
<gene>
    <name evidence="2" type="ORF">GN244_ATG16420</name>
</gene>
<proteinExistence type="predicted"/>
<feature type="region of interest" description="Disordered" evidence="1">
    <location>
        <begin position="24"/>
        <end position="108"/>
    </location>
</feature>
<comment type="caution">
    <text evidence="2">The sequence shown here is derived from an EMBL/GenBank/DDBJ whole genome shotgun (WGS) entry which is preliminary data.</text>
</comment>
<dbReference type="Proteomes" id="UP000602510">
    <property type="component" value="Unassembled WGS sequence"/>
</dbReference>
<feature type="compositionally biased region" description="Low complexity" evidence="1">
    <location>
        <begin position="72"/>
        <end position="81"/>
    </location>
</feature>
<sequence length="169" mass="18309">MVRAQELNAKCLLAEGKEIPITTREALEKQREEKKHLQRSTGALALDYPESEDNATGDGGSDDGWSGDDVSDAAASGDGSSFDFKLNKSEDSAESGVDASAEKESSHDFDVVVSDLQDNTPHTLHESASEEVEIHQVPLIGEPLESVEIRGVYAIFHAADTDRNRLHCI</sequence>
<accession>A0A833SAS8</accession>
<dbReference type="EMBL" id="WSZM01000551">
    <property type="protein sequence ID" value="KAF4031697.1"/>
    <property type="molecule type" value="Genomic_DNA"/>
</dbReference>
<evidence type="ECO:0000313" key="3">
    <source>
        <dbReference type="Proteomes" id="UP000602510"/>
    </source>
</evidence>
<name>A0A833SAS8_PHYIN</name>